<dbReference type="RefSeq" id="YP_001604403.1">
    <property type="nucleotide sequence ID" value="NC_010155.1"/>
</dbReference>
<dbReference type="OrthoDB" id="7550at10239"/>
<evidence type="ECO:0000313" key="1">
    <source>
        <dbReference type="EMBL" id="CAJ31551.1"/>
    </source>
</evidence>
<organism evidence="1 2">
    <name type="scientific">Betalipothrixvirus acidiani</name>
    <dbReference type="NCBI Taxonomy" id="346881"/>
    <lineage>
        <taxon>Viruses</taxon>
        <taxon>Adnaviria</taxon>
        <taxon>Zilligvirae</taxon>
        <taxon>Taleaviricota</taxon>
        <taxon>Tokiviricetes</taxon>
        <taxon>Ligamenvirales</taxon>
        <taxon>Lipothrixviridae</taxon>
        <taxon>Betalipothrixvirus</taxon>
    </lineage>
</organism>
<sequence length="235" mass="26473">MVNMRHLRADVKLTKVVENIPQGATKLWENDSLALYYLYNPNQCEVIWIFVNKTSERKLVSLLRGAVLNINGQQYAVPQYIFGNAFADVYFANGASSYINDLNNIPLYSLAILKPPSGRYTVGFVFSLPPNSVICVPEYGFVNLVSLSGRLIEVKPGSINLYAIIYDYAEVVEYEQEARTVVSAPPDPYAVFSYYFDIDDVGTIVTPRVILVIPQSDVTVVSDIINFFKKIAKWF</sequence>
<dbReference type="EMBL" id="AM087120">
    <property type="protein sequence ID" value="CAJ31551.1"/>
    <property type="molecule type" value="Genomic_DNA"/>
</dbReference>
<proteinExistence type="predicted"/>
<protein>
    <submittedName>
        <fullName evidence="1">Uncharacterized protein</fullName>
    </submittedName>
</protein>
<dbReference type="GeneID" id="5797837"/>
<reference evidence="2" key="1">
    <citation type="journal article" date="2008" name="J. Virol.">
        <title>Structure of the acidianus filamentous virus 3 and comparative genomics of related archaeal lipothrixviruses.</title>
        <authorList>
            <person name="Vestergaard G."/>
            <person name="Aramayo R."/>
            <person name="Basta T."/>
            <person name="Haring M."/>
            <person name="Peng X."/>
            <person name="Brugger K."/>
            <person name="Chen L."/>
            <person name="Rachel R."/>
            <person name="Boisset N."/>
            <person name="Garrett R.A."/>
            <person name="Prangishvili D."/>
        </authorList>
    </citation>
    <scope>NUCLEOTIDE SEQUENCE [LARGE SCALE GENOMIC DNA]</scope>
</reference>
<evidence type="ECO:0000313" key="2">
    <source>
        <dbReference type="Proteomes" id="UP000001310"/>
    </source>
</evidence>
<dbReference type="KEGG" id="vg:5797837"/>
<accession>A7WKF0</accession>
<dbReference type="Proteomes" id="UP000001310">
    <property type="component" value="Segment"/>
</dbReference>
<name>A7WKF0_9VIRU</name>
<keyword evidence="2" id="KW-1185">Reference proteome</keyword>